<dbReference type="EC" id="6.3.3.3" evidence="1"/>
<keyword evidence="3" id="KW-1185">Reference proteome</keyword>
<dbReference type="RefSeq" id="WP_200174116.1">
    <property type="nucleotide sequence ID" value="NZ_BAABKQ010000001.1"/>
</dbReference>
<dbReference type="EMBL" id="BAABKQ010000001">
    <property type="protein sequence ID" value="GAA4817598.1"/>
    <property type="molecule type" value="Genomic_DNA"/>
</dbReference>
<name>A0ABP9CS15_9ACTN</name>
<accession>A0ABP9CS15</accession>
<keyword evidence="1" id="KW-0963">Cytoplasm</keyword>
<feature type="binding site" evidence="1">
    <location>
        <begin position="12"/>
        <end position="17"/>
    </location>
    <ligand>
        <name>ATP</name>
        <dbReference type="ChEBI" id="CHEBI:30616"/>
    </ligand>
</feature>
<comment type="caution">
    <text evidence="2">The sequence shown here is derived from an EMBL/GenBank/DDBJ whole genome shotgun (WGS) entry which is preliminary data.</text>
</comment>
<protein>
    <recommendedName>
        <fullName evidence="1">ATP-dependent dethiobiotin synthetase BioD</fullName>
        <ecNumber evidence="1">6.3.3.3</ecNumber>
    </recommendedName>
    <alternativeName>
        <fullName evidence="1">DTB synthetase</fullName>
        <shortName evidence="1">DTBS</shortName>
    </alternativeName>
    <alternativeName>
        <fullName evidence="1">Dethiobiotin synthase</fullName>
    </alternativeName>
</protein>
<gene>
    <name evidence="1 2" type="primary">bioD</name>
    <name evidence="2" type="ORF">GCM10023353_25460</name>
</gene>
<dbReference type="InterPro" id="IPR027417">
    <property type="entry name" value="P-loop_NTPase"/>
</dbReference>
<keyword evidence="1" id="KW-0460">Magnesium</keyword>
<organism evidence="2 3">
    <name type="scientific">Tomitella cavernea</name>
    <dbReference type="NCBI Taxonomy" id="1387982"/>
    <lineage>
        <taxon>Bacteria</taxon>
        <taxon>Bacillati</taxon>
        <taxon>Actinomycetota</taxon>
        <taxon>Actinomycetes</taxon>
        <taxon>Mycobacteriales</taxon>
        <taxon>Tomitella</taxon>
    </lineage>
</organism>
<dbReference type="Proteomes" id="UP001500839">
    <property type="component" value="Unassembled WGS sequence"/>
</dbReference>
<comment type="subunit">
    <text evidence="1">Homodimer.</text>
</comment>
<comment type="similarity">
    <text evidence="1">Belongs to the dethiobiotin synthetase family.</text>
</comment>
<feature type="binding site" evidence="1">
    <location>
        <position position="52"/>
    </location>
    <ligand>
        <name>Mg(2+)</name>
        <dbReference type="ChEBI" id="CHEBI:18420"/>
    </ligand>
</feature>
<feature type="binding site" evidence="1">
    <location>
        <begin position="176"/>
        <end position="177"/>
    </location>
    <ligand>
        <name>ATP</name>
        <dbReference type="ChEBI" id="CHEBI:30616"/>
    </ligand>
</feature>
<comment type="catalytic activity">
    <reaction evidence="1">
        <text>(7R,8S)-7,8-diammoniononanoate + CO2 + ATP = (4R,5S)-dethiobiotin + ADP + phosphate + 3 H(+)</text>
        <dbReference type="Rhea" id="RHEA:15805"/>
        <dbReference type="ChEBI" id="CHEBI:15378"/>
        <dbReference type="ChEBI" id="CHEBI:16526"/>
        <dbReference type="ChEBI" id="CHEBI:30616"/>
        <dbReference type="ChEBI" id="CHEBI:43474"/>
        <dbReference type="ChEBI" id="CHEBI:149469"/>
        <dbReference type="ChEBI" id="CHEBI:149473"/>
        <dbReference type="ChEBI" id="CHEBI:456216"/>
        <dbReference type="EC" id="6.3.3.3"/>
    </reaction>
</comment>
<dbReference type="PIRSF" id="PIRSF006755">
    <property type="entry name" value="DTB_synth"/>
    <property type="match status" value="1"/>
</dbReference>
<evidence type="ECO:0000313" key="3">
    <source>
        <dbReference type="Proteomes" id="UP001500839"/>
    </source>
</evidence>
<feature type="binding site" evidence="1">
    <location>
        <position position="108"/>
    </location>
    <ligand>
        <name>Mg(2+)</name>
        <dbReference type="ChEBI" id="CHEBI:18420"/>
    </ligand>
</feature>
<feature type="binding site" evidence="1">
    <location>
        <position position="40"/>
    </location>
    <ligand>
        <name>substrate</name>
    </ligand>
</feature>
<dbReference type="Gene3D" id="3.40.50.300">
    <property type="entry name" value="P-loop containing nucleotide triphosphate hydrolases"/>
    <property type="match status" value="1"/>
</dbReference>
<keyword evidence="1" id="KW-0547">Nucleotide-binding</keyword>
<feature type="binding site" evidence="1">
    <location>
        <position position="16"/>
    </location>
    <ligand>
        <name>Mg(2+)</name>
        <dbReference type="ChEBI" id="CHEBI:18420"/>
    </ligand>
</feature>
<dbReference type="Pfam" id="PF13500">
    <property type="entry name" value="AAA_26"/>
    <property type="match status" value="1"/>
</dbReference>
<dbReference type="PANTHER" id="PTHR43210">
    <property type="entry name" value="DETHIOBIOTIN SYNTHETASE"/>
    <property type="match status" value="1"/>
</dbReference>
<dbReference type="PANTHER" id="PTHR43210:SF5">
    <property type="entry name" value="DETHIOBIOTIN SYNTHETASE"/>
    <property type="match status" value="1"/>
</dbReference>
<feature type="active site" evidence="1">
    <location>
        <position position="36"/>
    </location>
</feature>
<reference evidence="3" key="1">
    <citation type="journal article" date="2019" name="Int. J. Syst. Evol. Microbiol.">
        <title>The Global Catalogue of Microorganisms (GCM) 10K type strain sequencing project: providing services to taxonomists for standard genome sequencing and annotation.</title>
        <authorList>
            <consortium name="The Broad Institute Genomics Platform"/>
            <consortium name="The Broad Institute Genome Sequencing Center for Infectious Disease"/>
            <person name="Wu L."/>
            <person name="Ma J."/>
        </authorList>
    </citation>
    <scope>NUCLEOTIDE SEQUENCE [LARGE SCALE GENOMIC DNA]</scope>
    <source>
        <strain evidence="3">JCM 18542</strain>
    </source>
</reference>
<proteinExistence type="inferred from homology"/>
<comment type="cofactor">
    <cofactor evidence="1">
        <name>Mg(2+)</name>
        <dbReference type="ChEBI" id="CHEBI:18420"/>
    </cofactor>
</comment>
<dbReference type="CDD" id="cd03109">
    <property type="entry name" value="DTBS"/>
    <property type="match status" value="1"/>
</dbReference>
<keyword evidence="1" id="KW-0093">Biotin biosynthesis</keyword>
<feature type="binding site" evidence="1">
    <location>
        <position position="52"/>
    </location>
    <ligand>
        <name>ATP</name>
        <dbReference type="ChEBI" id="CHEBI:30616"/>
    </ligand>
</feature>
<comment type="function">
    <text evidence="1">Catalyzes a mechanistically unusual reaction, the ATP-dependent insertion of CO2 between the N7 and N8 nitrogen atoms of 7,8-diaminopelargonic acid (DAPA, also called 7,8-diammoniononanoate) to form a ureido ring.</text>
</comment>
<comment type="caution">
    <text evidence="1">Lacks conserved residue(s) required for the propagation of feature annotation.</text>
</comment>
<dbReference type="HAMAP" id="MF_00336">
    <property type="entry name" value="BioD"/>
    <property type="match status" value="1"/>
</dbReference>
<keyword evidence="1" id="KW-0067">ATP-binding</keyword>
<comment type="subcellular location">
    <subcellularLocation>
        <location evidence="1">Cytoplasm</location>
    </subcellularLocation>
</comment>
<feature type="binding site" evidence="1">
    <location>
        <begin position="108"/>
        <end position="111"/>
    </location>
    <ligand>
        <name>ATP</name>
        <dbReference type="ChEBI" id="CHEBI:30616"/>
    </ligand>
</feature>
<keyword evidence="1" id="KW-0436">Ligase</keyword>
<evidence type="ECO:0000256" key="1">
    <source>
        <dbReference type="HAMAP-Rule" id="MF_00336"/>
    </source>
</evidence>
<sequence length="237" mass="24076">MSIRFVTGTSTGVGKTVVTAALASVLARSGRVAVCKPAQTGLSPEEPGDLADVFRLAGAVTTVELARYPEPLAPDTAARRAGMPLLRCADVVDAVRELAAVHDHVLVEGAGGVLVRLGEGGFTLADVAAGVIETGLATDTAAVVVVDPALGALNHADLTVRALHEADVPCAGLVIGSWPDAPDLPMRCNLRDLPAQTGVPVLGRLRAGAGAMGRAEFAAEALRSGLVRSGLVRSGLR</sequence>
<dbReference type="SUPFAM" id="SSF52540">
    <property type="entry name" value="P-loop containing nucleoside triphosphate hydrolases"/>
    <property type="match status" value="1"/>
</dbReference>
<evidence type="ECO:0000313" key="2">
    <source>
        <dbReference type="EMBL" id="GAA4817598.1"/>
    </source>
</evidence>
<dbReference type="NCBIfam" id="TIGR00347">
    <property type="entry name" value="bioD"/>
    <property type="match status" value="1"/>
</dbReference>
<keyword evidence="1" id="KW-0479">Metal-binding</keyword>
<dbReference type="InterPro" id="IPR004472">
    <property type="entry name" value="DTB_synth_BioD"/>
</dbReference>
<comment type="pathway">
    <text evidence="1">Cofactor biosynthesis; biotin biosynthesis; biotin from 7,8-diaminononanoate: step 1/2.</text>
</comment>